<dbReference type="PROSITE" id="PS51384">
    <property type="entry name" value="FAD_FR"/>
    <property type="match status" value="1"/>
</dbReference>
<dbReference type="InterPro" id="IPR017938">
    <property type="entry name" value="Riboflavin_synthase-like_b-brl"/>
</dbReference>
<dbReference type="EMBL" id="UINC01037280">
    <property type="protein sequence ID" value="SVB32540.1"/>
    <property type="molecule type" value="Genomic_DNA"/>
</dbReference>
<dbReference type="InterPro" id="IPR001433">
    <property type="entry name" value="OxRdtase_FAD/NAD-bd"/>
</dbReference>
<feature type="domain" description="FAD-binding FR-type" evidence="1">
    <location>
        <begin position="1"/>
        <end position="102"/>
    </location>
</feature>
<dbReference type="SUPFAM" id="SSF52343">
    <property type="entry name" value="Ferredoxin reductase-like, C-terminal NADP-linked domain"/>
    <property type="match status" value="1"/>
</dbReference>
<dbReference type="PANTHER" id="PTHR47354">
    <property type="entry name" value="NADH OXIDOREDUCTASE HCR"/>
    <property type="match status" value="1"/>
</dbReference>
<gene>
    <name evidence="2" type="ORF">METZ01_LOCUS185394</name>
</gene>
<evidence type="ECO:0000313" key="2">
    <source>
        <dbReference type="EMBL" id="SVB32540.1"/>
    </source>
</evidence>
<dbReference type="PRINTS" id="PR00410">
    <property type="entry name" value="PHEHYDRXLASE"/>
</dbReference>
<dbReference type="InterPro" id="IPR017927">
    <property type="entry name" value="FAD-bd_FR_type"/>
</dbReference>
<accession>A0A382D296</accession>
<name>A0A382D296_9ZZZZ</name>
<dbReference type="InterPro" id="IPR039261">
    <property type="entry name" value="FNR_nucleotide-bd"/>
</dbReference>
<protein>
    <recommendedName>
        <fullName evidence="1">FAD-binding FR-type domain-containing protein</fullName>
    </recommendedName>
</protein>
<dbReference type="PANTHER" id="PTHR47354:SF5">
    <property type="entry name" value="PROTEIN RFBI"/>
    <property type="match status" value="1"/>
</dbReference>
<dbReference type="InterPro" id="IPR050415">
    <property type="entry name" value="MRET"/>
</dbReference>
<sequence length="234" mass="25401">MEVVATISSIQQVSPTVKVFSFDLGGVDLPFLPGQWVDLFIDTGASVEVGGYSITSTALQRGSIELAVKRLDHGAAAAYLHDRARLGDVVQIQGPSGGFHHEPEWQGPLVLVAGGIGITPLISILRYVDQSQLGNPLALIYSASSPSELLFQDEILSIAARNSAIRCAFTVSRPRETSWDGRVGRIDVDMLRENTPGQHCLYYLCGPPSFQDDMAALVADMGIDDSMVRAERWW</sequence>
<dbReference type="SUPFAM" id="SSF63380">
    <property type="entry name" value="Riboflavin synthase domain-like"/>
    <property type="match status" value="1"/>
</dbReference>
<reference evidence="2" key="1">
    <citation type="submission" date="2018-05" db="EMBL/GenBank/DDBJ databases">
        <authorList>
            <person name="Lanie J.A."/>
            <person name="Ng W.-L."/>
            <person name="Kazmierczak K.M."/>
            <person name="Andrzejewski T.M."/>
            <person name="Davidsen T.M."/>
            <person name="Wayne K.J."/>
            <person name="Tettelin H."/>
            <person name="Glass J.I."/>
            <person name="Rusch D."/>
            <person name="Podicherti R."/>
            <person name="Tsui H.-C.T."/>
            <person name="Winkler M.E."/>
        </authorList>
    </citation>
    <scope>NUCLEOTIDE SEQUENCE</scope>
</reference>
<dbReference type="GO" id="GO:0016491">
    <property type="term" value="F:oxidoreductase activity"/>
    <property type="evidence" value="ECO:0007669"/>
    <property type="project" value="InterPro"/>
</dbReference>
<dbReference type="Gene3D" id="3.40.50.80">
    <property type="entry name" value="Nucleotide-binding domain of ferredoxin-NADP reductase (FNR) module"/>
    <property type="match status" value="1"/>
</dbReference>
<dbReference type="InterPro" id="IPR008333">
    <property type="entry name" value="Cbr1-like_FAD-bd_dom"/>
</dbReference>
<dbReference type="Pfam" id="PF00175">
    <property type="entry name" value="NAD_binding_1"/>
    <property type="match status" value="1"/>
</dbReference>
<organism evidence="2">
    <name type="scientific">marine metagenome</name>
    <dbReference type="NCBI Taxonomy" id="408172"/>
    <lineage>
        <taxon>unclassified sequences</taxon>
        <taxon>metagenomes</taxon>
        <taxon>ecological metagenomes</taxon>
    </lineage>
</organism>
<evidence type="ECO:0000259" key="1">
    <source>
        <dbReference type="PROSITE" id="PS51384"/>
    </source>
</evidence>
<dbReference type="AlphaFoldDB" id="A0A382D296"/>
<dbReference type="Gene3D" id="2.40.30.10">
    <property type="entry name" value="Translation factors"/>
    <property type="match status" value="1"/>
</dbReference>
<dbReference type="Pfam" id="PF00970">
    <property type="entry name" value="FAD_binding_6"/>
    <property type="match status" value="1"/>
</dbReference>
<proteinExistence type="predicted"/>